<dbReference type="CDD" id="cd13578">
    <property type="entry name" value="PBP2_Bug27"/>
    <property type="match status" value="1"/>
</dbReference>
<dbReference type="Proteomes" id="UP000295023">
    <property type="component" value="Unassembled WGS sequence"/>
</dbReference>
<dbReference type="InterPro" id="IPR042100">
    <property type="entry name" value="Bug_dom1"/>
</dbReference>
<evidence type="ECO:0000313" key="4">
    <source>
        <dbReference type="Proteomes" id="UP000295023"/>
    </source>
</evidence>
<reference evidence="3 4" key="1">
    <citation type="submission" date="2019-03" db="EMBL/GenBank/DDBJ databases">
        <title>Paracraurococcus aquatilis NE82 genome sequence.</title>
        <authorList>
            <person name="Zhao Y."/>
            <person name="Du Z."/>
        </authorList>
    </citation>
    <scope>NUCLEOTIDE SEQUENCE [LARGE SCALE GENOMIC DNA]</scope>
    <source>
        <strain evidence="3 4">NE82</strain>
    </source>
</reference>
<keyword evidence="4" id="KW-1185">Reference proteome</keyword>
<dbReference type="SUPFAM" id="SSF53850">
    <property type="entry name" value="Periplasmic binding protein-like II"/>
    <property type="match status" value="1"/>
</dbReference>
<name>A0A4R4DPP4_9PROT</name>
<feature type="signal peptide" evidence="2">
    <location>
        <begin position="1"/>
        <end position="22"/>
    </location>
</feature>
<comment type="similarity">
    <text evidence="1">Belongs to the UPF0065 (bug) family.</text>
</comment>
<dbReference type="RefSeq" id="WP_132288614.1">
    <property type="nucleotide sequence ID" value="NZ_SKBM01000009.1"/>
</dbReference>
<dbReference type="PANTHER" id="PTHR42928:SF5">
    <property type="entry name" value="BLR1237 PROTEIN"/>
    <property type="match status" value="1"/>
</dbReference>
<dbReference type="Gene3D" id="3.40.190.150">
    <property type="entry name" value="Bordetella uptake gene, domain 1"/>
    <property type="match status" value="1"/>
</dbReference>
<keyword evidence="2" id="KW-0732">Signal</keyword>
<dbReference type="InterPro" id="IPR005064">
    <property type="entry name" value="BUG"/>
</dbReference>
<comment type="caution">
    <text evidence="3">The sequence shown here is derived from an EMBL/GenBank/DDBJ whole genome shotgun (WGS) entry which is preliminary data.</text>
</comment>
<evidence type="ECO:0000313" key="3">
    <source>
        <dbReference type="EMBL" id="TCZ62951.1"/>
    </source>
</evidence>
<dbReference type="PANTHER" id="PTHR42928">
    <property type="entry name" value="TRICARBOXYLATE-BINDING PROTEIN"/>
    <property type="match status" value="1"/>
</dbReference>
<evidence type="ECO:0000256" key="2">
    <source>
        <dbReference type="SAM" id="SignalP"/>
    </source>
</evidence>
<organism evidence="3 4">
    <name type="scientific">Roseicella aquatilis</name>
    <dbReference type="NCBI Taxonomy" id="2527868"/>
    <lineage>
        <taxon>Bacteria</taxon>
        <taxon>Pseudomonadati</taxon>
        <taxon>Pseudomonadota</taxon>
        <taxon>Alphaproteobacteria</taxon>
        <taxon>Acetobacterales</taxon>
        <taxon>Roseomonadaceae</taxon>
        <taxon>Roseicella</taxon>
    </lineage>
</organism>
<feature type="chain" id="PRO_5020825383" evidence="2">
    <location>
        <begin position="23"/>
        <end position="324"/>
    </location>
</feature>
<dbReference type="OrthoDB" id="7250553at2"/>
<dbReference type="Pfam" id="PF03401">
    <property type="entry name" value="TctC"/>
    <property type="match status" value="1"/>
</dbReference>
<dbReference type="Gene3D" id="3.40.190.10">
    <property type="entry name" value="Periplasmic binding protein-like II"/>
    <property type="match status" value="1"/>
</dbReference>
<sequence length="324" mass="34404">MHRRALLGATPLLALPALRARAQEDWPSRPVTILVPFAAGSSSDIVARAIAQSLQQKTGKPFVVENRPGATGEVGARQVIRAAPDGTTLLHAPISTWAINVALRPNLGYDPVTQLARITQTVRTPNVLVVHPQQVPATDLKGLLAWLKGQGGKAAYATSGVGSSDHLTAEMFKLATGTDVTHIPYQGGAPATTSLIAGNTQMSFQNLGSIIAHIQEGRVRPILITSEARSPLLPQVPTAAEAGLRDFVVYSWQGFGGPGTLPDPLLRRIHAAVAGALREPQVTTRMAEIGFEVVANSPEEFAAFQQAEIARWSRVVKDGNITPD</sequence>
<gene>
    <name evidence="3" type="ORF">EXY23_11240</name>
</gene>
<proteinExistence type="inferred from homology"/>
<protein>
    <submittedName>
        <fullName evidence="3">Tripartite tricarboxylate transporter substrate binding protein</fullName>
    </submittedName>
</protein>
<accession>A0A4R4DPP4</accession>
<dbReference type="AlphaFoldDB" id="A0A4R4DPP4"/>
<dbReference type="EMBL" id="SKBM01000009">
    <property type="protein sequence ID" value="TCZ62951.1"/>
    <property type="molecule type" value="Genomic_DNA"/>
</dbReference>
<evidence type="ECO:0000256" key="1">
    <source>
        <dbReference type="ARBA" id="ARBA00006987"/>
    </source>
</evidence>
<dbReference type="PIRSF" id="PIRSF017082">
    <property type="entry name" value="YflP"/>
    <property type="match status" value="1"/>
</dbReference>